<evidence type="ECO:0000256" key="1">
    <source>
        <dbReference type="SAM" id="MobiDB-lite"/>
    </source>
</evidence>
<proteinExistence type="predicted"/>
<feature type="compositionally biased region" description="Basic and acidic residues" evidence="1">
    <location>
        <begin position="116"/>
        <end position="128"/>
    </location>
</feature>
<dbReference type="EMBL" id="CAMGZC010000173">
    <property type="protein sequence ID" value="CAI0644532.1"/>
    <property type="molecule type" value="Genomic_DNA"/>
</dbReference>
<protein>
    <submittedName>
        <fullName evidence="2">Uncharacterized protein</fullName>
    </submittedName>
</protein>
<feature type="compositionally biased region" description="Polar residues" evidence="1">
    <location>
        <begin position="104"/>
        <end position="115"/>
    </location>
</feature>
<reference evidence="2" key="1">
    <citation type="submission" date="2022-08" db="EMBL/GenBank/DDBJ databases">
        <authorList>
            <person name="Giroux E."/>
            <person name="Giroux E."/>
        </authorList>
    </citation>
    <scope>NUCLEOTIDE SEQUENCE</scope>
    <source>
        <strain evidence="2">H1091258</strain>
    </source>
</reference>
<feature type="compositionally biased region" description="Polar residues" evidence="1">
    <location>
        <begin position="81"/>
        <end position="92"/>
    </location>
</feature>
<accession>A0A9W4W6G1</accession>
<dbReference type="Proteomes" id="UP001152533">
    <property type="component" value="Unassembled WGS sequence"/>
</dbReference>
<evidence type="ECO:0000313" key="2">
    <source>
        <dbReference type="EMBL" id="CAI0644532.1"/>
    </source>
</evidence>
<dbReference type="AlphaFoldDB" id="A0A9W4W6G1"/>
<sequence length="128" mass="14355">MAKKEAQITALRSKGLMNFENAATSPGPETTPLDGRPKQPMGPPPADMYVNPTSRDPGMNYCNIRWYRQGTNDEGPEGRNSFDTAQHQQIQHSWACVRPPPNPNWSSVLDSNGRSISREYEKTEGHRD</sequence>
<organism evidence="2 3">
    <name type="scientific">Colletotrichum noveboracense</name>
    <dbReference type="NCBI Taxonomy" id="2664923"/>
    <lineage>
        <taxon>Eukaryota</taxon>
        <taxon>Fungi</taxon>
        <taxon>Dikarya</taxon>
        <taxon>Ascomycota</taxon>
        <taxon>Pezizomycotina</taxon>
        <taxon>Sordariomycetes</taxon>
        <taxon>Hypocreomycetidae</taxon>
        <taxon>Glomerellales</taxon>
        <taxon>Glomerellaceae</taxon>
        <taxon>Colletotrichum</taxon>
        <taxon>Colletotrichum gloeosporioides species complex</taxon>
    </lineage>
</organism>
<name>A0A9W4W6G1_9PEZI</name>
<keyword evidence="3" id="KW-1185">Reference proteome</keyword>
<gene>
    <name evidence="2" type="ORF">CGXH109_LOCUS36396</name>
</gene>
<feature type="region of interest" description="Disordered" evidence="1">
    <location>
        <begin position="70"/>
        <end position="128"/>
    </location>
</feature>
<comment type="caution">
    <text evidence="2">The sequence shown here is derived from an EMBL/GenBank/DDBJ whole genome shotgun (WGS) entry which is preliminary data.</text>
</comment>
<feature type="region of interest" description="Disordered" evidence="1">
    <location>
        <begin position="1"/>
        <end position="56"/>
    </location>
</feature>
<evidence type="ECO:0000313" key="3">
    <source>
        <dbReference type="Proteomes" id="UP001152533"/>
    </source>
</evidence>